<name>A0ABX1C6A9_9ACTN</name>
<dbReference type="EMBL" id="JAATEN010000015">
    <property type="protein sequence ID" value="NJQ02479.1"/>
    <property type="molecule type" value="Genomic_DNA"/>
</dbReference>
<comment type="caution">
    <text evidence="2">The sequence shown here is derived from an EMBL/GenBank/DDBJ whole genome shotgun (WGS) entry which is preliminary data.</text>
</comment>
<keyword evidence="3" id="KW-1185">Reference proteome</keyword>
<protein>
    <submittedName>
        <fullName evidence="2">DUF397 domain-containing protein</fullName>
    </submittedName>
</protein>
<feature type="domain" description="DUF397" evidence="1">
    <location>
        <begin position="4"/>
        <end position="56"/>
    </location>
</feature>
<evidence type="ECO:0000313" key="2">
    <source>
        <dbReference type="EMBL" id="NJQ02479.1"/>
    </source>
</evidence>
<evidence type="ECO:0000259" key="1">
    <source>
        <dbReference type="Pfam" id="PF04149"/>
    </source>
</evidence>
<reference evidence="2 3" key="1">
    <citation type="submission" date="2020-03" db="EMBL/GenBank/DDBJ databases">
        <title>WGS of actinomycetes isolated from Thailand.</title>
        <authorList>
            <person name="Thawai C."/>
        </authorList>
    </citation>
    <scope>NUCLEOTIDE SEQUENCE [LARGE SCALE GENOMIC DNA]</scope>
    <source>
        <strain evidence="2 3">PLAI 1-29</strain>
    </source>
</reference>
<accession>A0ABX1C6A9</accession>
<dbReference type="Pfam" id="PF04149">
    <property type="entry name" value="DUF397"/>
    <property type="match status" value="1"/>
</dbReference>
<dbReference type="Proteomes" id="UP000695264">
    <property type="component" value="Unassembled WGS sequence"/>
</dbReference>
<dbReference type="InterPro" id="IPR007278">
    <property type="entry name" value="DUF397"/>
</dbReference>
<sequence>MSELEWQKSSYSGQGANCLYFAAASDGTVRIRESAQPGVVLAAAPEALRELIREIKAGEYDDLT</sequence>
<proteinExistence type="predicted"/>
<gene>
    <name evidence="2" type="ORF">HCK00_18500</name>
</gene>
<evidence type="ECO:0000313" key="3">
    <source>
        <dbReference type="Proteomes" id="UP000695264"/>
    </source>
</evidence>
<organism evidence="2 3">
    <name type="scientific">Streptomyces zingiberis</name>
    <dbReference type="NCBI Taxonomy" id="2053010"/>
    <lineage>
        <taxon>Bacteria</taxon>
        <taxon>Bacillati</taxon>
        <taxon>Actinomycetota</taxon>
        <taxon>Actinomycetes</taxon>
        <taxon>Kitasatosporales</taxon>
        <taxon>Streptomycetaceae</taxon>
        <taxon>Streptomyces</taxon>
    </lineage>
</organism>